<dbReference type="InterPro" id="IPR013087">
    <property type="entry name" value="Znf_C2H2_type"/>
</dbReference>
<dbReference type="Pfam" id="PF01352">
    <property type="entry name" value="KRAB"/>
    <property type="match status" value="1"/>
</dbReference>
<dbReference type="GO" id="GO:0008270">
    <property type="term" value="F:zinc ion binding"/>
    <property type="evidence" value="ECO:0007669"/>
    <property type="project" value="UniProtKB-KW"/>
</dbReference>
<dbReference type="FunFam" id="3.30.160.60:FF:000446">
    <property type="entry name" value="Zinc finger protein"/>
    <property type="match status" value="1"/>
</dbReference>
<dbReference type="GO" id="GO:0000977">
    <property type="term" value="F:RNA polymerase II transcription regulatory region sequence-specific DNA binding"/>
    <property type="evidence" value="ECO:0007669"/>
    <property type="project" value="TreeGrafter"/>
</dbReference>
<dbReference type="GO" id="GO:0000981">
    <property type="term" value="F:DNA-binding transcription factor activity, RNA polymerase II-specific"/>
    <property type="evidence" value="ECO:0007669"/>
    <property type="project" value="TreeGrafter"/>
</dbReference>
<dbReference type="PANTHER" id="PTHR24381:SF269">
    <property type="entry name" value="ZINC FINGER PROTEIN 398"/>
    <property type="match status" value="1"/>
</dbReference>
<dbReference type="EMBL" id="JANPWB010000011">
    <property type="protein sequence ID" value="KAJ1121664.1"/>
    <property type="molecule type" value="Genomic_DNA"/>
</dbReference>
<feature type="domain" description="KRAB" evidence="7">
    <location>
        <begin position="11"/>
        <end position="82"/>
    </location>
</feature>
<evidence type="ECO:0000256" key="5">
    <source>
        <dbReference type="PROSITE-ProRule" id="PRU00042"/>
    </source>
</evidence>
<reference evidence="8" key="1">
    <citation type="journal article" date="2022" name="bioRxiv">
        <title>Sequencing and chromosome-scale assembly of the giantPleurodeles waltlgenome.</title>
        <authorList>
            <person name="Brown T."/>
            <person name="Elewa A."/>
            <person name="Iarovenko S."/>
            <person name="Subramanian E."/>
            <person name="Araus A.J."/>
            <person name="Petzold A."/>
            <person name="Susuki M."/>
            <person name="Suzuki K.-i.T."/>
            <person name="Hayashi T."/>
            <person name="Toyoda A."/>
            <person name="Oliveira C."/>
            <person name="Osipova E."/>
            <person name="Leigh N.D."/>
            <person name="Simon A."/>
            <person name="Yun M.H."/>
        </authorList>
    </citation>
    <scope>NUCLEOTIDE SEQUENCE</scope>
    <source>
        <strain evidence="8">20211129_DDA</strain>
        <tissue evidence="8">Liver</tissue>
    </source>
</reference>
<dbReference type="GO" id="GO:0005634">
    <property type="term" value="C:nucleus"/>
    <property type="evidence" value="ECO:0007669"/>
    <property type="project" value="TreeGrafter"/>
</dbReference>
<dbReference type="InterPro" id="IPR036051">
    <property type="entry name" value="KRAB_dom_sf"/>
</dbReference>
<comment type="caution">
    <text evidence="8">The sequence shown here is derived from an EMBL/GenBank/DDBJ whole genome shotgun (WGS) entry which is preliminary data.</text>
</comment>
<evidence type="ECO:0000256" key="3">
    <source>
        <dbReference type="ARBA" id="ARBA00022771"/>
    </source>
</evidence>
<feature type="domain" description="C2H2-type" evidence="6">
    <location>
        <begin position="338"/>
        <end position="365"/>
    </location>
</feature>
<dbReference type="InterPro" id="IPR036236">
    <property type="entry name" value="Znf_C2H2_sf"/>
</dbReference>
<name>A0AAV7P1T0_PLEWA</name>
<dbReference type="PANTHER" id="PTHR24381">
    <property type="entry name" value="ZINC FINGER PROTEIN"/>
    <property type="match status" value="1"/>
</dbReference>
<keyword evidence="4" id="KW-0862">Zinc</keyword>
<dbReference type="Gene3D" id="6.10.140.140">
    <property type="match status" value="1"/>
</dbReference>
<dbReference type="PROSITE" id="PS50805">
    <property type="entry name" value="KRAB"/>
    <property type="match status" value="1"/>
</dbReference>
<protein>
    <submittedName>
        <fullName evidence="8">Uncharacterized protein</fullName>
    </submittedName>
</protein>
<dbReference type="Proteomes" id="UP001066276">
    <property type="component" value="Chromosome 7"/>
</dbReference>
<accession>A0AAV7P1T0</accession>
<dbReference type="SUPFAM" id="SSF109640">
    <property type="entry name" value="KRAB domain (Kruppel-associated box)"/>
    <property type="match status" value="1"/>
</dbReference>
<dbReference type="InterPro" id="IPR001909">
    <property type="entry name" value="KRAB"/>
</dbReference>
<dbReference type="CDD" id="cd07765">
    <property type="entry name" value="KRAB_A-box"/>
    <property type="match status" value="1"/>
</dbReference>
<sequence>MSEGGSDEEQVKFRDVAACFSEEDWKNLQEWQKDFYKNVMKEIHQALIVLGYQILNPDSLLRIYKGNDVYVQEPFEARRTNTNEGIGSSHPTVSPDILLRITHEEKSCWTDVQLPEDAEVRNTSSSCSPDVSAAFVVSEEELEPHPINHHDSERQESNLRSSSSVAVPEVLVVTVNEDDDVYSVDEEDCEIIESSDELTGDVSRNQQMEASVSKQSASRMATKDSTTWEKNSKAFQNFHYGPNPRSQRPSETLLETKRGKASQLESVFSIAERRALLPGSPKSNGELESYLRNSLLRTGLPNTQHNQMAYRITDFDRSYLQKRDLARHMVTYSGLGPYECTECEKRFFNKSNLKKHYRTHTGERPHKCTFCPKRFSRTDNLNRHIRIHTRRLKRQTL</sequence>
<dbReference type="SUPFAM" id="SSF57667">
    <property type="entry name" value="beta-beta-alpha zinc fingers"/>
    <property type="match status" value="1"/>
</dbReference>
<evidence type="ECO:0000256" key="2">
    <source>
        <dbReference type="ARBA" id="ARBA00022737"/>
    </source>
</evidence>
<keyword evidence="3 5" id="KW-0863">Zinc-finger</keyword>
<dbReference type="Pfam" id="PF00096">
    <property type="entry name" value="zf-C2H2"/>
    <property type="match status" value="2"/>
</dbReference>
<evidence type="ECO:0000256" key="4">
    <source>
        <dbReference type="ARBA" id="ARBA00022833"/>
    </source>
</evidence>
<evidence type="ECO:0000259" key="7">
    <source>
        <dbReference type="PROSITE" id="PS50805"/>
    </source>
</evidence>
<dbReference type="SMART" id="SM00349">
    <property type="entry name" value="KRAB"/>
    <property type="match status" value="1"/>
</dbReference>
<proteinExistence type="predicted"/>
<evidence type="ECO:0000259" key="6">
    <source>
        <dbReference type="PROSITE" id="PS50157"/>
    </source>
</evidence>
<evidence type="ECO:0000313" key="8">
    <source>
        <dbReference type="EMBL" id="KAJ1121664.1"/>
    </source>
</evidence>
<keyword evidence="9" id="KW-1185">Reference proteome</keyword>
<dbReference type="PROSITE" id="PS50157">
    <property type="entry name" value="ZINC_FINGER_C2H2_2"/>
    <property type="match status" value="2"/>
</dbReference>
<feature type="domain" description="C2H2-type" evidence="6">
    <location>
        <begin position="366"/>
        <end position="393"/>
    </location>
</feature>
<dbReference type="SMART" id="SM00355">
    <property type="entry name" value="ZnF_C2H2"/>
    <property type="match status" value="2"/>
</dbReference>
<dbReference type="Gene3D" id="3.30.160.60">
    <property type="entry name" value="Classic Zinc Finger"/>
    <property type="match status" value="2"/>
</dbReference>
<dbReference type="AlphaFoldDB" id="A0AAV7P1T0"/>
<keyword evidence="2" id="KW-0677">Repeat</keyword>
<evidence type="ECO:0000313" key="9">
    <source>
        <dbReference type="Proteomes" id="UP001066276"/>
    </source>
</evidence>
<keyword evidence="1" id="KW-0479">Metal-binding</keyword>
<organism evidence="8 9">
    <name type="scientific">Pleurodeles waltl</name>
    <name type="common">Iberian ribbed newt</name>
    <dbReference type="NCBI Taxonomy" id="8319"/>
    <lineage>
        <taxon>Eukaryota</taxon>
        <taxon>Metazoa</taxon>
        <taxon>Chordata</taxon>
        <taxon>Craniata</taxon>
        <taxon>Vertebrata</taxon>
        <taxon>Euteleostomi</taxon>
        <taxon>Amphibia</taxon>
        <taxon>Batrachia</taxon>
        <taxon>Caudata</taxon>
        <taxon>Salamandroidea</taxon>
        <taxon>Salamandridae</taxon>
        <taxon>Pleurodelinae</taxon>
        <taxon>Pleurodeles</taxon>
    </lineage>
</organism>
<evidence type="ECO:0000256" key="1">
    <source>
        <dbReference type="ARBA" id="ARBA00022723"/>
    </source>
</evidence>
<dbReference type="PROSITE" id="PS00028">
    <property type="entry name" value="ZINC_FINGER_C2H2_1"/>
    <property type="match status" value="2"/>
</dbReference>
<dbReference type="FunFam" id="3.30.160.60:FF:002343">
    <property type="entry name" value="Zinc finger protein 33A"/>
    <property type="match status" value="1"/>
</dbReference>
<gene>
    <name evidence="8" type="ORF">NDU88_000184</name>
</gene>